<evidence type="ECO:0000256" key="5">
    <source>
        <dbReference type="ARBA" id="ARBA00022989"/>
    </source>
</evidence>
<evidence type="ECO:0000259" key="9">
    <source>
        <dbReference type="PROSITE" id="PS50928"/>
    </source>
</evidence>
<proteinExistence type="inferred from homology"/>
<dbReference type="PANTHER" id="PTHR30193:SF1">
    <property type="entry name" value="ABC TRANSPORTER PERMEASE PROTEIN YESP-RELATED"/>
    <property type="match status" value="1"/>
</dbReference>
<evidence type="ECO:0000256" key="1">
    <source>
        <dbReference type="ARBA" id="ARBA00004651"/>
    </source>
</evidence>
<keyword evidence="11" id="KW-1185">Reference proteome</keyword>
<feature type="transmembrane region" description="Helical" evidence="7">
    <location>
        <begin position="149"/>
        <end position="169"/>
    </location>
</feature>
<feature type="domain" description="ABC transmembrane type-1" evidence="9">
    <location>
        <begin position="111"/>
        <end position="328"/>
    </location>
</feature>
<evidence type="ECO:0000256" key="4">
    <source>
        <dbReference type="ARBA" id="ARBA00022692"/>
    </source>
</evidence>
<sequence>MTVPSPTTEPAPAPAGTGTDADANAAAPLRTAPDRRERALRWRASWRRRETLAAYGFLSPWIFGFVVLTAGPMIATLWLSFTSYDGISEPQNVGFENYRQLFEDPSVAKSLMNTLVFTALRVPLSMAAALAMAMLLLRVGRATGFFRTLFYLPVMTPSVAVGILFLLLFNGNVGLINTVLGFVGIDGPSWTTDGDWIKPGLVLTSLWSVGSTVIIYLAALKNVPQDLYEAAEIDGVSRWQAFVHVTLPQISGALFFTLIVNTIASLQTFTEAYTAFFGSANAQTYSNDAALFYVVHLFQQAFQYMHLGYASALAWVLFLVILVITLIQARFSKRFIYYEGDER</sequence>
<evidence type="ECO:0000313" key="11">
    <source>
        <dbReference type="Proteomes" id="UP000595046"/>
    </source>
</evidence>
<evidence type="ECO:0000256" key="6">
    <source>
        <dbReference type="ARBA" id="ARBA00023136"/>
    </source>
</evidence>
<keyword evidence="4 7" id="KW-0812">Transmembrane</keyword>
<dbReference type="InterPro" id="IPR035906">
    <property type="entry name" value="MetI-like_sf"/>
</dbReference>
<dbReference type="KEGG" id="sbat:G4Z16_03115"/>
<feature type="region of interest" description="Disordered" evidence="8">
    <location>
        <begin position="1"/>
        <end position="30"/>
    </location>
</feature>
<keyword evidence="6 7" id="KW-0472">Membrane</keyword>
<dbReference type="Pfam" id="PF00528">
    <property type="entry name" value="BPD_transp_1"/>
    <property type="match status" value="1"/>
</dbReference>
<feature type="transmembrane region" description="Helical" evidence="7">
    <location>
        <begin position="115"/>
        <end position="137"/>
    </location>
</feature>
<dbReference type="SUPFAM" id="SSF161098">
    <property type="entry name" value="MetI-like"/>
    <property type="match status" value="1"/>
</dbReference>
<dbReference type="InterPro" id="IPR051393">
    <property type="entry name" value="ABC_transporter_permease"/>
</dbReference>
<dbReference type="Gene3D" id="1.10.3720.10">
    <property type="entry name" value="MetI-like"/>
    <property type="match status" value="1"/>
</dbReference>
<dbReference type="PROSITE" id="PS50928">
    <property type="entry name" value="ABC_TM1"/>
    <property type="match status" value="1"/>
</dbReference>
<feature type="compositionally biased region" description="Low complexity" evidence="8">
    <location>
        <begin position="14"/>
        <end position="30"/>
    </location>
</feature>
<feature type="transmembrane region" description="Helical" evidence="7">
    <location>
        <begin position="52"/>
        <end position="79"/>
    </location>
</feature>
<organism evidence="10 11">
    <name type="scientific">Streptomyces bathyalis</name>
    <dbReference type="NCBI Taxonomy" id="2710756"/>
    <lineage>
        <taxon>Bacteria</taxon>
        <taxon>Bacillati</taxon>
        <taxon>Actinomycetota</taxon>
        <taxon>Actinomycetes</taxon>
        <taxon>Kitasatosporales</taxon>
        <taxon>Streptomycetaceae</taxon>
        <taxon>Streptomyces</taxon>
    </lineage>
</organism>
<accession>A0A7T1T355</accession>
<comment type="similarity">
    <text evidence="7">Belongs to the binding-protein-dependent transport system permease family.</text>
</comment>
<evidence type="ECO:0000256" key="7">
    <source>
        <dbReference type="RuleBase" id="RU363032"/>
    </source>
</evidence>
<dbReference type="GO" id="GO:0005886">
    <property type="term" value="C:plasma membrane"/>
    <property type="evidence" value="ECO:0007669"/>
    <property type="project" value="UniProtKB-SubCell"/>
</dbReference>
<dbReference type="AlphaFoldDB" id="A0A7T1T355"/>
<evidence type="ECO:0000256" key="2">
    <source>
        <dbReference type="ARBA" id="ARBA00022448"/>
    </source>
</evidence>
<dbReference type="EMBL" id="CP048882">
    <property type="protein sequence ID" value="QPP05549.1"/>
    <property type="molecule type" value="Genomic_DNA"/>
</dbReference>
<keyword evidence="2 7" id="KW-0813">Transport</keyword>
<dbReference type="CDD" id="cd06261">
    <property type="entry name" value="TM_PBP2"/>
    <property type="match status" value="1"/>
</dbReference>
<evidence type="ECO:0000256" key="8">
    <source>
        <dbReference type="SAM" id="MobiDB-lite"/>
    </source>
</evidence>
<dbReference type="GO" id="GO:0055085">
    <property type="term" value="P:transmembrane transport"/>
    <property type="evidence" value="ECO:0007669"/>
    <property type="project" value="InterPro"/>
</dbReference>
<feature type="transmembrane region" description="Helical" evidence="7">
    <location>
        <begin position="241"/>
        <end position="264"/>
    </location>
</feature>
<keyword evidence="3" id="KW-1003">Cell membrane</keyword>
<comment type="subcellular location">
    <subcellularLocation>
        <location evidence="1 7">Cell membrane</location>
        <topology evidence="1 7">Multi-pass membrane protein</topology>
    </subcellularLocation>
</comment>
<evidence type="ECO:0000256" key="3">
    <source>
        <dbReference type="ARBA" id="ARBA00022475"/>
    </source>
</evidence>
<evidence type="ECO:0000313" key="10">
    <source>
        <dbReference type="EMBL" id="QPP05549.1"/>
    </source>
</evidence>
<feature type="transmembrane region" description="Helical" evidence="7">
    <location>
        <begin position="200"/>
        <end position="220"/>
    </location>
</feature>
<name>A0A7T1T355_9ACTN</name>
<gene>
    <name evidence="10" type="ORF">G4Z16_03115</name>
</gene>
<dbReference type="InterPro" id="IPR000515">
    <property type="entry name" value="MetI-like"/>
</dbReference>
<reference evidence="11" key="1">
    <citation type="submission" date="2020-02" db="EMBL/GenBank/DDBJ databases">
        <title>Streptomyces sp. ASO4wet.</title>
        <authorList>
            <person name="Risdian C."/>
            <person name="Landwehr W."/>
            <person name="Schupp P."/>
            <person name="Wink J."/>
        </authorList>
    </citation>
    <scope>NUCLEOTIDE SEQUENCE [LARGE SCALE GENOMIC DNA]</scope>
    <source>
        <strain evidence="11">ASO4wet</strain>
    </source>
</reference>
<feature type="transmembrane region" description="Helical" evidence="7">
    <location>
        <begin position="307"/>
        <end position="327"/>
    </location>
</feature>
<dbReference type="RefSeq" id="WP_197349061.1">
    <property type="nucleotide sequence ID" value="NZ_CP048882.1"/>
</dbReference>
<dbReference type="PANTHER" id="PTHR30193">
    <property type="entry name" value="ABC TRANSPORTER PERMEASE PROTEIN"/>
    <property type="match status" value="1"/>
</dbReference>
<protein>
    <submittedName>
        <fullName evidence="10">Sugar ABC transporter permease</fullName>
    </submittedName>
</protein>
<keyword evidence="5 7" id="KW-1133">Transmembrane helix</keyword>
<dbReference type="Proteomes" id="UP000595046">
    <property type="component" value="Chromosome"/>
</dbReference>